<evidence type="ECO:0000313" key="1">
    <source>
        <dbReference type="EMBL" id="ABK17958.1"/>
    </source>
</evidence>
<dbReference type="eggNOG" id="ENOG502ZGKC">
    <property type="taxonomic scope" value="Bacteria"/>
</dbReference>
<keyword evidence="2" id="KW-1185">Reference proteome</keyword>
<dbReference type="HOGENOM" id="CLU_1785932_0_0_7"/>
<dbReference type="InParanoid" id="A0LKK6"/>
<name>A0LKK6_SYNFM</name>
<gene>
    <name evidence="1" type="ordered locus">Sfum_2276</name>
</gene>
<organism evidence="1 2">
    <name type="scientific">Syntrophobacter fumaroxidans (strain DSM 10017 / MPOB)</name>
    <dbReference type="NCBI Taxonomy" id="335543"/>
    <lineage>
        <taxon>Bacteria</taxon>
        <taxon>Pseudomonadati</taxon>
        <taxon>Thermodesulfobacteriota</taxon>
        <taxon>Syntrophobacteria</taxon>
        <taxon>Syntrophobacterales</taxon>
        <taxon>Syntrophobacteraceae</taxon>
        <taxon>Syntrophobacter</taxon>
    </lineage>
</organism>
<dbReference type="AlphaFoldDB" id="A0LKK6"/>
<dbReference type="EMBL" id="CP000478">
    <property type="protein sequence ID" value="ABK17958.1"/>
    <property type="molecule type" value="Genomic_DNA"/>
</dbReference>
<dbReference type="STRING" id="335543.Sfum_2276"/>
<sequence>MHADIASDIHLYGYDARRSAIRSTPRMMQAGALSSGYEQLEGKAIPMSIKMPVKFHGSYRVAVRHGGFERKEICQKLSLIALSGKPKAASESDPGDGPAPSYQITYYTFGCKRMVEGKLKENAEDRLVFDADGKEYEFTPSETAC</sequence>
<evidence type="ECO:0000313" key="2">
    <source>
        <dbReference type="Proteomes" id="UP000001784"/>
    </source>
</evidence>
<reference evidence="1 2" key="1">
    <citation type="submission" date="2006-10" db="EMBL/GenBank/DDBJ databases">
        <title>Complete sequence of Syntrophobacter fumaroxidans MPOB.</title>
        <authorList>
            <consortium name="US DOE Joint Genome Institute"/>
            <person name="Copeland A."/>
            <person name="Lucas S."/>
            <person name="Lapidus A."/>
            <person name="Barry K."/>
            <person name="Detter J.C."/>
            <person name="Glavina del Rio T."/>
            <person name="Hammon N."/>
            <person name="Israni S."/>
            <person name="Pitluck S."/>
            <person name="Goltsman E.G."/>
            <person name="Martinez M."/>
            <person name="Schmutz J."/>
            <person name="Larimer F."/>
            <person name="Land M."/>
            <person name="Hauser L."/>
            <person name="Kyrpides N."/>
            <person name="Kim E."/>
            <person name="Boone D.R."/>
            <person name="Brockman F."/>
            <person name="Culley D."/>
            <person name="Ferry J."/>
            <person name="Gunsalus R."/>
            <person name="McInerney M.J."/>
            <person name="Morrison M."/>
            <person name="Plugge C."/>
            <person name="Rohlin L."/>
            <person name="Scholten J."/>
            <person name="Sieber J."/>
            <person name="Stams A.J.M."/>
            <person name="Worm P."/>
            <person name="Henstra A.M."/>
            <person name="Richardson P."/>
        </authorList>
    </citation>
    <scope>NUCLEOTIDE SEQUENCE [LARGE SCALE GENOMIC DNA]</scope>
    <source>
        <strain evidence="2">DSM 10017 / MPOB</strain>
    </source>
</reference>
<accession>A0LKK6</accession>
<protein>
    <submittedName>
        <fullName evidence="1">Uncharacterized protein</fullName>
    </submittedName>
</protein>
<dbReference type="Proteomes" id="UP000001784">
    <property type="component" value="Chromosome"/>
</dbReference>
<proteinExistence type="predicted"/>
<dbReference type="KEGG" id="sfu:Sfum_2276"/>